<dbReference type="Proteomes" id="UP000479000">
    <property type="component" value="Unassembled WGS sequence"/>
</dbReference>
<evidence type="ECO:0000313" key="1">
    <source>
        <dbReference type="EMBL" id="CAB0007506.1"/>
    </source>
</evidence>
<sequence>MEIPENLQGVEIRPFTSLPIVKIRLIDLNQISAILPPLANIAFFTIESLHNSIFTTSPARNYYATVPIPLTPLEPKVSLSVCFIGDAHSVRVCVESLCLRCRI</sequence>
<accession>A0A6H5GT20</accession>
<feature type="non-terminal residue" evidence="1">
    <location>
        <position position="1"/>
    </location>
</feature>
<evidence type="ECO:0000313" key="2">
    <source>
        <dbReference type="Proteomes" id="UP000479000"/>
    </source>
</evidence>
<feature type="non-terminal residue" evidence="1">
    <location>
        <position position="103"/>
    </location>
</feature>
<organism evidence="1 2">
    <name type="scientific">Nesidiocoris tenuis</name>
    <dbReference type="NCBI Taxonomy" id="355587"/>
    <lineage>
        <taxon>Eukaryota</taxon>
        <taxon>Metazoa</taxon>
        <taxon>Ecdysozoa</taxon>
        <taxon>Arthropoda</taxon>
        <taxon>Hexapoda</taxon>
        <taxon>Insecta</taxon>
        <taxon>Pterygota</taxon>
        <taxon>Neoptera</taxon>
        <taxon>Paraneoptera</taxon>
        <taxon>Hemiptera</taxon>
        <taxon>Heteroptera</taxon>
        <taxon>Panheteroptera</taxon>
        <taxon>Cimicomorpha</taxon>
        <taxon>Miridae</taxon>
        <taxon>Dicyphina</taxon>
        <taxon>Nesidiocoris</taxon>
    </lineage>
</organism>
<dbReference type="AlphaFoldDB" id="A0A6H5GT20"/>
<dbReference type="OrthoDB" id="10582821at2759"/>
<protein>
    <submittedName>
        <fullName evidence="1">Uncharacterized protein</fullName>
    </submittedName>
</protein>
<keyword evidence="2" id="KW-1185">Reference proteome</keyword>
<name>A0A6H5GT20_9HEMI</name>
<reference evidence="1 2" key="1">
    <citation type="submission" date="2020-02" db="EMBL/GenBank/DDBJ databases">
        <authorList>
            <person name="Ferguson B K."/>
        </authorList>
    </citation>
    <scope>NUCLEOTIDE SEQUENCE [LARGE SCALE GENOMIC DNA]</scope>
</reference>
<proteinExistence type="predicted"/>
<gene>
    <name evidence="1" type="ORF">NTEN_LOCUS12781</name>
</gene>
<dbReference type="EMBL" id="CADCXU010019135">
    <property type="protein sequence ID" value="CAB0007506.1"/>
    <property type="molecule type" value="Genomic_DNA"/>
</dbReference>